<dbReference type="InterPro" id="IPR055414">
    <property type="entry name" value="LRR_R13L4/SHOC2-like"/>
</dbReference>
<evidence type="ECO:0000256" key="1">
    <source>
        <dbReference type="ARBA" id="ARBA00022737"/>
    </source>
</evidence>
<feature type="domain" description="Disease resistance R13L4/SHOC-2-like LRR" evidence="3">
    <location>
        <begin position="172"/>
        <end position="408"/>
    </location>
</feature>
<keyword evidence="2" id="KW-0175">Coiled coil</keyword>
<dbReference type="Gene3D" id="1.20.5.4130">
    <property type="match status" value="1"/>
</dbReference>
<reference evidence="4" key="1">
    <citation type="submission" date="2020-06" db="EMBL/GenBank/DDBJ databases">
        <authorList>
            <person name="Li T."/>
            <person name="Hu X."/>
            <person name="Zhang T."/>
            <person name="Song X."/>
            <person name="Zhang H."/>
            <person name="Dai N."/>
            <person name="Sheng W."/>
            <person name="Hou X."/>
            <person name="Wei L."/>
        </authorList>
    </citation>
    <scope>NUCLEOTIDE SEQUENCE</scope>
    <source>
        <strain evidence="4">G02</strain>
        <tissue evidence="4">Leaf</tissue>
    </source>
</reference>
<reference evidence="4" key="2">
    <citation type="journal article" date="2024" name="Plant">
        <title>Genomic evolution and insights into agronomic trait innovations of Sesamum species.</title>
        <authorList>
            <person name="Miao H."/>
            <person name="Wang L."/>
            <person name="Qu L."/>
            <person name="Liu H."/>
            <person name="Sun Y."/>
            <person name="Le M."/>
            <person name="Wang Q."/>
            <person name="Wei S."/>
            <person name="Zheng Y."/>
            <person name="Lin W."/>
            <person name="Duan Y."/>
            <person name="Cao H."/>
            <person name="Xiong S."/>
            <person name="Wang X."/>
            <person name="Wei L."/>
            <person name="Li C."/>
            <person name="Ma Q."/>
            <person name="Ju M."/>
            <person name="Zhao R."/>
            <person name="Li G."/>
            <person name="Mu C."/>
            <person name="Tian Q."/>
            <person name="Mei H."/>
            <person name="Zhang T."/>
            <person name="Gao T."/>
            <person name="Zhang H."/>
        </authorList>
    </citation>
    <scope>NUCLEOTIDE SEQUENCE</scope>
    <source>
        <strain evidence="4">G02</strain>
    </source>
</reference>
<sequence>MAYAAVVSLKLTIQRLLNSCDQIPILPPNPEVIQLAYNEVESLEKILCSKESNNKRVEALERQIREAAFRLEDVLESAHVSDQHFLSQSQTPDGDDISYLAMEVTEEIDFFTETVKKIREQLSNTSLLAEEDDQVVSSRTAGIDSQRRLCIHNNVLFGIKDVSKSMTSTPNVRSLLCTGPHHQYPVPIYLDFSLLRVLDALTIRFYGFPSEVVKLVQLRYLAITYNGMLPDSISKLRYLQYLIVHHYLSIINYGNSRPYLPMEVWTMQELRHLEVMGSNMPDPSSEDVLLPNLLTLSGISTCSCTKEVLERIPNLKRLGIRTEVPLDTAEPFLCFNDLVYLNQLKLLKCSIVNLNLKLQVLGPKPPVPFFAVSLRKLTLSGLGFPWEHMSIVACLPNLEVLKLRCYAFRGPEWETSEGGFLQRRFLLIEDTDLEYWRADSGHFPN</sequence>
<comment type="caution">
    <text evidence="4">The sequence shown here is derived from an EMBL/GenBank/DDBJ whole genome shotgun (WGS) entry which is preliminary data.</text>
</comment>
<dbReference type="Pfam" id="PF23598">
    <property type="entry name" value="LRR_14"/>
    <property type="match status" value="1"/>
</dbReference>
<feature type="coiled-coil region" evidence="2">
    <location>
        <begin position="43"/>
        <end position="77"/>
    </location>
</feature>
<dbReference type="Gene3D" id="3.80.10.10">
    <property type="entry name" value="Ribonuclease Inhibitor"/>
    <property type="match status" value="1"/>
</dbReference>
<dbReference type="AlphaFoldDB" id="A0AAW2RYM4"/>
<evidence type="ECO:0000259" key="3">
    <source>
        <dbReference type="Pfam" id="PF23598"/>
    </source>
</evidence>
<dbReference type="InterPro" id="IPR032675">
    <property type="entry name" value="LRR_dom_sf"/>
</dbReference>
<dbReference type="SUPFAM" id="SSF52058">
    <property type="entry name" value="L domain-like"/>
    <property type="match status" value="1"/>
</dbReference>
<accession>A0AAW2RYM4</accession>
<organism evidence="4">
    <name type="scientific">Sesamum radiatum</name>
    <name type="common">Black benniseed</name>
    <dbReference type="NCBI Taxonomy" id="300843"/>
    <lineage>
        <taxon>Eukaryota</taxon>
        <taxon>Viridiplantae</taxon>
        <taxon>Streptophyta</taxon>
        <taxon>Embryophyta</taxon>
        <taxon>Tracheophyta</taxon>
        <taxon>Spermatophyta</taxon>
        <taxon>Magnoliopsida</taxon>
        <taxon>eudicotyledons</taxon>
        <taxon>Gunneridae</taxon>
        <taxon>Pentapetalae</taxon>
        <taxon>asterids</taxon>
        <taxon>lamiids</taxon>
        <taxon>Lamiales</taxon>
        <taxon>Pedaliaceae</taxon>
        <taxon>Sesamum</taxon>
    </lineage>
</organism>
<gene>
    <name evidence="4" type="ORF">Sradi_2910600</name>
</gene>
<dbReference type="EMBL" id="JACGWJ010000012">
    <property type="protein sequence ID" value="KAL0385163.1"/>
    <property type="molecule type" value="Genomic_DNA"/>
</dbReference>
<proteinExistence type="predicted"/>
<name>A0AAW2RYM4_SESRA</name>
<evidence type="ECO:0000256" key="2">
    <source>
        <dbReference type="SAM" id="Coils"/>
    </source>
</evidence>
<keyword evidence="1" id="KW-0677">Repeat</keyword>
<dbReference type="PANTHER" id="PTHR15140">
    <property type="entry name" value="TUBULIN-SPECIFIC CHAPERONE E"/>
    <property type="match status" value="1"/>
</dbReference>
<evidence type="ECO:0000313" key="4">
    <source>
        <dbReference type="EMBL" id="KAL0385163.1"/>
    </source>
</evidence>
<protein>
    <recommendedName>
        <fullName evidence="3">Disease resistance R13L4/SHOC-2-like LRR domain-containing protein</fullName>
    </recommendedName>
</protein>
<dbReference type="PANTHER" id="PTHR15140:SF33">
    <property type="entry name" value="LATE BLIGHT RESISTANCE PROTEIN HOMOLOG R1A-3 ISOFORM X1"/>
    <property type="match status" value="1"/>
</dbReference>